<dbReference type="AlphaFoldDB" id="A0A182Y6S4"/>
<evidence type="ECO:0000313" key="2">
    <source>
        <dbReference type="Proteomes" id="UP000076408"/>
    </source>
</evidence>
<dbReference type="InterPro" id="IPR012677">
    <property type="entry name" value="Nucleotide-bd_a/b_plait_sf"/>
</dbReference>
<dbReference type="PANTHER" id="PTHR22948:SF76">
    <property type="entry name" value="FI20010P1-RELATED"/>
    <property type="match status" value="1"/>
</dbReference>
<dbReference type="CDD" id="cd00590">
    <property type="entry name" value="RRM_SF"/>
    <property type="match status" value="1"/>
</dbReference>
<dbReference type="SUPFAM" id="SSF144232">
    <property type="entry name" value="HIT/MYND zinc finger-like"/>
    <property type="match status" value="1"/>
</dbReference>
<dbReference type="Gene3D" id="3.30.70.330">
    <property type="match status" value="1"/>
</dbReference>
<sequence length="708" mass="79550">MSTTPEDADSASSEAWKLEHPEEEQLTKILLRNVGDLTVAGLRRLCSSYGTVVDVFKTNKPGIAFVEFSSENEAALAVKQLNMKLGFNYNADFATPRETLPTVVPVGRNDPPAASTPMTDEDWEQASIKRRFNVGFSLPLLINYPVQELLATSVNYRAADGRLRRIDPELFFRIYKVEDLFATPKSMDYDPAELQERVDALQKTCPNERNQLDGERFTYQGLSEQERARFAVSYCVVCKGYGFSYCKGCGTYYCSVQHQKQHYAEHKLMCPVAGASAGDTLNEIKADSEVEEHVVKETAPANVLTRDPLPGTKVKVFITAVVTPDRIFVRLAEPAANEQYLKTVGEFALAGLNAVPVVHSKLPATGDIYLALYEPLNVYGRVLVTEVGPERCKCVFIDHGTVTFVANDALLLLDDIRLMYRKVQVYKVCLTDITDEQGEREKAIQYLMKLKDRPLQMSYRLHVNNIVDVQLQTPEGTSVNEKINRLIKIVPIRTESSPGRNVRNDAFVMYKDLSQAEPTVGKNRCIMILNRTTILLDSRITWIAIEDLPYLKNLQAMLECYGKKVAAFKESYLPREGEMCLVQCLNRWYRGVCYETAGDAKPAIFLCDYGSMTLVDLSNVRKLPTQLATKAVRTHDGIVEHLSEAKATGLVLDSMFLDIYLPENEPVQVDICQRTVLKGLPGVEEKETQTVLSLHELGNFLKSRQMNV</sequence>
<dbReference type="OMA" id="SRITWIA"/>
<dbReference type="InterPro" id="IPR002999">
    <property type="entry name" value="Tudor"/>
</dbReference>
<dbReference type="VEuPathDB" id="VectorBase:ASTEI04160"/>
<dbReference type="EnsemblMetazoa" id="ASTEI04160-RA">
    <property type="protein sequence ID" value="ASTEI04160-PA"/>
    <property type="gene ID" value="ASTEI04160"/>
</dbReference>
<dbReference type="CDD" id="cd20379">
    <property type="entry name" value="Tudor_dTUD-like"/>
    <property type="match status" value="1"/>
</dbReference>
<dbReference type="Gene3D" id="6.10.140.2220">
    <property type="match status" value="1"/>
</dbReference>
<reference evidence="2" key="1">
    <citation type="journal article" date="2014" name="Genome Biol.">
        <title>Genome analysis of a major urban malaria vector mosquito, Anopheles stephensi.</title>
        <authorList>
            <person name="Jiang X."/>
            <person name="Peery A."/>
            <person name="Hall A.B."/>
            <person name="Sharma A."/>
            <person name="Chen X.G."/>
            <person name="Waterhouse R.M."/>
            <person name="Komissarov A."/>
            <person name="Riehle M.M."/>
            <person name="Shouche Y."/>
            <person name="Sharakhova M.V."/>
            <person name="Lawson D."/>
            <person name="Pakpour N."/>
            <person name="Arensburger P."/>
            <person name="Davidson V.L."/>
            <person name="Eiglmeier K."/>
            <person name="Emrich S."/>
            <person name="George P."/>
            <person name="Kennedy R.C."/>
            <person name="Mane S.P."/>
            <person name="Maslen G."/>
            <person name="Oringanje C."/>
            <person name="Qi Y."/>
            <person name="Settlage R."/>
            <person name="Tojo M."/>
            <person name="Tubio J.M."/>
            <person name="Unger M.F."/>
            <person name="Wang B."/>
            <person name="Vernick K.D."/>
            <person name="Ribeiro J.M."/>
            <person name="James A.A."/>
            <person name="Michel K."/>
            <person name="Riehle M.A."/>
            <person name="Luckhart S."/>
            <person name="Sharakhov I.V."/>
            <person name="Tu Z."/>
        </authorList>
    </citation>
    <scope>NUCLEOTIDE SEQUENCE [LARGE SCALE GENOMIC DNA]</scope>
    <source>
        <strain evidence="2">Indian</strain>
    </source>
</reference>
<dbReference type="GO" id="GO:0005737">
    <property type="term" value="C:cytoplasm"/>
    <property type="evidence" value="ECO:0007669"/>
    <property type="project" value="UniProtKB-ARBA"/>
</dbReference>
<dbReference type="InterPro" id="IPR000504">
    <property type="entry name" value="RRM_dom"/>
</dbReference>
<accession>A0A182Y6S4</accession>
<keyword evidence="2" id="KW-1185">Reference proteome</keyword>
<dbReference type="Pfam" id="PF00076">
    <property type="entry name" value="RRM_1"/>
    <property type="match status" value="1"/>
</dbReference>
<proteinExistence type="predicted"/>
<evidence type="ECO:0000313" key="1">
    <source>
        <dbReference type="EnsemblMetazoa" id="ASTEI04160-PA"/>
    </source>
</evidence>
<dbReference type="InterPro" id="IPR050621">
    <property type="entry name" value="Tudor_domain_containing"/>
</dbReference>
<dbReference type="VEuPathDB" id="VectorBase:ASTE009388"/>
<dbReference type="Pfam" id="PF00567">
    <property type="entry name" value="TUDOR"/>
    <property type="match status" value="2"/>
</dbReference>
<reference evidence="1" key="2">
    <citation type="submission" date="2020-05" db="UniProtKB">
        <authorList>
            <consortium name="EnsemblMetazoa"/>
        </authorList>
    </citation>
    <scope>IDENTIFICATION</scope>
    <source>
        <strain evidence="1">Indian</strain>
    </source>
</reference>
<dbReference type="InterPro" id="IPR035979">
    <property type="entry name" value="RBD_domain_sf"/>
</dbReference>
<dbReference type="SMART" id="SM00360">
    <property type="entry name" value="RRM"/>
    <property type="match status" value="1"/>
</dbReference>
<name>A0A182Y6S4_ANOST</name>
<dbReference type="PROSITE" id="PS50102">
    <property type="entry name" value="RRM"/>
    <property type="match status" value="1"/>
</dbReference>
<protein>
    <submittedName>
        <fullName evidence="1">Uncharacterized protein</fullName>
    </submittedName>
</protein>
<dbReference type="SMART" id="SM00333">
    <property type="entry name" value="TUDOR"/>
    <property type="match status" value="2"/>
</dbReference>
<dbReference type="SUPFAM" id="SSF54928">
    <property type="entry name" value="RNA-binding domain, RBD"/>
    <property type="match status" value="1"/>
</dbReference>
<dbReference type="Gene3D" id="2.40.50.90">
    <property type="match status" value="1"/>
</dbReference>
<dbReference type="GO" id="GO:0003723">
    <property type="term" value="F:RNA binding"/>
    <property type="evidence" value="ECO:0007669"/>
    <property type="project" value="UniProtKB-UniRule"/>
</dbReference>
<dbReference type="STRING" id="30069.A0A182Y6S4"/>
<organism evidence="1 2">
    <name type="scientific">Anopheles stephensi</name>
    <name type="common">Indo-Pakistan malaria mosquito</name>
    <dbReference type="NCBI Taxonomy" id="30069"/>
    <lineage>
        <taxon>Eukaryota</taxon>
        <taxon>Metazoa</taxon>
        <taxon>Ecdysozoa</taxon>
        <taxon>Arthropoda</taxon>
        <taxon>Hexapoda</taxon>
        <taxon>Insecta</taxon>
        <taxon>Pterygota</taxon>
        <taxon>Neoptera</taxon>
        <taxon>Endopterygota</taxon>
        <taxon>Diptera</taxon>
        <taxon>Nematocera</taxon>
        <taxon>Culicoidea</taxon>
        <taxon>Culicidae</taxon>
        <taxon>Anophelinae</taxon>
        <taxon>Anopheles</taxon>
    </lineage>
</organism>
<dbReference type="PANTHER" id="PTHR22948">
    <property type="entry name" value="TUDOR DOMAIN CONTAINING PROTEIN"/>
    <property type="match status" value="1"/>
</dbReference>
<dbReference type="VEuPathDB" id="VectorBase:ASTEI20_034827"/>
<dbReference type="Proteomes" id="UP000076408">
    <property type="component" value="Unassembled WGS sequence"/>
</dbReference>
<dbReference type="Gene3D" id="2.30.30.140">
    <property type="match status" value="2"/>
</dbReference>
<dbReference type="SUPFAM" id="SSF63748">
    <property type="entry name" value="Tudor/PWWP/MBT"/>
    <property type="match status" value="2"/>
</dbReference>
<dbReference type="InterPro" id="IPR035437">
    <property type="entry name" value="SNase_OB-fold_sf"/>
</dbReference>